<dbReference type="InterPro" id="IPR045749">
    <property type="entry name" value="DUF6090"/>
</dbReference>
<dbReference type="Pfam" id="PF19578">
    <property type="entry name" value="DUF6090"/>
    <property type="match status" value="1"/>
</dbReference>
<keyword evidence="1" id="KW-1133">Transmembrane helix</keyword>
<evidence type="ECO:0000313" key="3">
    <source>
        <dbReference type="Proteomes" id="UP000667650"/>
    </source>
</evidence>
<sequence length="255" mass="29260">MLKLFRKIRRKLIDDKKIGNYLLYAMGEIVLVVIGILIALAINNSNEDRIKREKEQVYLVGLKKDFETSKIKLEELIRVNRESYGAAKEIMFLMDKEQSPSEQILSELFIKAFAYDLFFIPNNSLLNEMINSGSLKDIANVELRVLLTNWIATVDDVSNQEEFLSEQRNNVIEIFRIEGHSIRTIMDRTGMSSQLGLPLQKNASSNLKVLESIAFENDILMFIITSEATEDAHYQPLMQDLNNILGLIAKEIKTK</sequence>
<proteinExistence type="predicted"/>
<accession>A0A964TEX6</accession>
<evidence type="ECO:0000313" key="2">
    <source>
        <dbReference type="EMBL" id="NAY92266.1"/>
    </source>
</evidence>
<gene>
    <name evidence="2" type="ORF">GTQ34_10080</name>
</gene>
<dbReference type="RefSeq" id="WP_166523691.1">
    <property type="nucleotide sequence ID" value="NZ_JAAABI010000003.1"/>
</dbReference>
<organism evidence="2 3">
    <name type="scientific">Flagellimonas ochracea</name>
    <dbReference type="NCBI Taxonomy" id="2696472"/>
    <lineage>
        <taxon>Bacteria</taxon>
        <taxon>Pseudomonadati</taxon>
        <taxon>Bacteroidota</taxon>
        <taxon>Flavobacteriia</taxon>
        <taxon>Flavobacteriales</taxon>
        <taxon>Flavobacteriaceae</taxon>
        <taxon>Flagellimonas</taxon>
    </lineage>
</organism>
<reference evidence="2" key="1">
    <citation type="submission" date="2020-01" db="EMBL/GenBank/DDBJ databases">
        <title>Muricauda ochracea sp. nov., isolated from a tidal flat of Garorim bay in Korea.</title>
        <authorList>
            <person name="Kim D."/>
            <person name="Yoo Y."/>
            <person name="Kim J.-J."/>
        </authorList>
    </citation>
    <scope>NUCLEOTIDE SEQUENCE</scope>
    <source>
        <strain evidence="2">JGD-17</strain>
    </source>
</reference>
<comment type="caution">
    <text evidence="2">The sequence shown here is derived from an EMBL/GenBank/DDBJ whole genome shotgun (WGS) entry which is preliminary data.</text>
</comment>
<keyword evidence="1" id="KW-0472">Membrane</keyword>
<feature type="transmembrane region" description="Helical" evidence="1">
    <location>
        <begin position="21"/>
        <end position="42"/>
    </location>
</feature>
<dbReference type="Proteomes" id="UP000667650">
    <property type="component" value="Unassembled WGS sequence"/>
</dbReference>
<dbReference type="AlphaFoldDB" id="A0A964TEX6"/>
<name>A0A964TEX6_9FLAO</name>
<evidence type="ECO:0000256" key="1">
    <source>
        <dbReference type="SAM" id="Phobius"/>
    </source>
</evidence>
<keyword evidence="1" id="KW-0812">Transmembrane</keyword>
<keyword evidence="3" id="KW-1185">Reference proteome</keyword>
<protein>
    <submittedName>
        <fullName evidence="2">Uncharacterized protein</fullName>
    </submittedName>
</protein>
<dbReference type="EMBL" id="JAAABI010000003">
    <property type="protein sequence ID" value="NAY92266.1"/>
    <property type="molecule type" value="Genomic_DNA"/>
</dbReference>